<keyword evidence="1" id="KW-1133">Transmembrane helix</keyword>
<accession>A0A6J8EWT4</accession>
<sequence length="268" mass="30988">MTNSTIFRRKVIRWKSSFDYRIEFSEKLDIDDFQSYRITASNRFGENNYYFVIMDNERLPLSKSKRTYLVILCSVAVILLVYIIISHVCFYVKHDITVGQRNNHVSEDHNDQTYDEVSSISYRAINNVCSPNTNHDHDQNQTQTRPFSFSIVVDQPSIDDNESVSSVELTSNFHNNEAQEQRLSISSKYSNAFIMDVLGMPSIANDENYNQINTNMIKKTSSNRNSQISIESDSESSDNVMVAVMEMGMKTHTKSYHKNVQRVISILR</sequence>
<evidence type="ECO:0000256" key="1">
    <source>
        <dbReference type="SAM" id="Phobius"/>
    </source>
</evidence>
<keyword evidence="3" id="KW-1185">Reference proteome</keyword>
<protein>
    <submittedName>
        <fullName evidence="2">Uncharacterized protein</fullName>
    </submittedName>
</protein>
<gene>
    <name evidence="2" type="ORF">MCOR_55922</name>
</gene>
<name>A0A6J8EWT4_MYTCO</name>
<feature type="transmembrane region" description="Helical" evidence="1">
    <location>
        <begin position="67"/>
        <end position="85"/>
    </location>
</feature>
<dbReference type="Proteomes" id="UP000507470">
    <property type="component" value="Unassembled WGS sequence"/>
</dbReference>
<keyword evidence="1" id="KW-0812">Transmembrane</keyword>
<dbReference type="AlphaFoldDB" id="A0A6J8EWT4"/>
<reference evidence="2 3" key="1">
    <citation type="submission" date="2020-06" db="EMBL/GenBank/DDBJ databases">
        <authorList>
            <person name="Li R."/>
            <person name="Bekaert M."/>
        </authorList>
    </citation>
    <scope>NUCLEOTIDE SEQUENCE [LARGE SCALE GENOMIC DNA]</scope>
    <source>
        <strain evidence="3">wild</strain>
    </source>
</reference>
<evidence type="ECO:0000313" key="3">
    <source>
        <dbReference type="Proteomes" id="UP000507470"/>
    </source>
</evidence>
<dbReference type="EMBL" id="CACVKT020009936">
    <property type="protein sequence ID" value="CAC5423965.1"/>
    <property type="molecule type" value="Genomic_DNA"/>
</dbReference>
<keyword evidence="1" id="KW-0472">Membrane</keyword>
<proteinExistence type="predicted"/>
<evidence type="ECO:0000313" key="2">
    <source>
        <dbReference type="EMBL" id="CAC5423965.1"/>
    </source>
</evidence>
<organism evidence="2 3">
    <name type="scientific">Mytilus coruscus</name>
    <name type="common">Sea mussel</name>
    <dbReference type="NCBI Taxonomy" id="42192"/>
    <lineage>
        <taxon>Eukaryota</taxon>
        <taxon>Metazoa</taxon>
        <taxon>Spiralia</taxon>
        <taxon>Lophotrochozoa</taxon>
        <taxon>Mollusca</taxon>
        <taxon>Bivalvia</taxon>
        <taxon>Autobranchia</taxon>
        <taxon>Pteriomorphia</taxon>
        <taxon>Mytilida</taxon>
        <taxon>Mytiloidea</taxon>
        <taxon>Mytilidae</taxon>
        <taxon>Mytilinae</taxon>
        <taxon>Mytilus</taxon>
    </lineage>
</organism>